<dbReference type="PANTHER" id="PTHR46791">
    <property type="entry name" value="EXPRESSED PROTEIN"/>
    <property type="match status" value="1"/>
</dbReference>
<dbReference type="InterPro" id="IPR012337">
    <property type="entry name" value="RNaseH-like_sf"/>
</dbReference>
<reference evidence="2" key="1">
    <citation type="submission" date="2024-06" db="UniProtKB">
        <authorList>
            <consortium name="RefSeq"/>
        </authorList>
    </citation>
    <scope>NUCLEOTIDE SEQUENCE [LARGE SCALE GENOMIC DNA]</scope>
</reference>
<dbReference type="OrthoDB" id="5971504at2759"/>
<dbReference type="InterPro" id="IPR036397">
    <property type="entry name" value="RNaseH_sf"/>
</dbReference>
<evidence type="ECO:0000313" key="3">
    <source>
        <dbReference type="RefSeq" id="XP_022309628.1"/>
    </source>
</evidence>
<protein>
    <submittedName>
        <fullName evidence="3 4">Uncharacterized protein LOC111115253 isoform X1</fullName>
    </submittedName>
</protein>
<dbReference type="PANTHER" id="PTHR46791:SF13">
    <property type="entry name" value="CLR5 DOMAIN-CONTAINING PROTEIN"/>
    <property type="match status" value="1"/>
</dbReference>
<gene>
    <name evidence="3 4" type="primary">LOC111115253</name>
</gene>
<dbReference type="KEGG" id="cvn:111115253"/>
<dbReference type="InterPro" id="IPR058913">
    <property type="entry name" value="Integrase_dom_put"/>
</dbReference>
<dbReference type="Gene3D" id="3.30.420.10">
    <property type="entry name" value="Ribonuclease H-like superfamily/Ribonuclease H"/>
    <property type="match status" value="1"/>
</dbReference>
<name>A0A8B8C3U7_CRAVI</name>
<evidence type="ECO:0000313" key="4">
    <source>
        <dbReference type="RefSeq" id="XP_022309636.1"/>
    </source>
</evidence>
<proteinExistence type="predicted"/>
<dbReference type="AlphaFoldDB" id="A0A8B8C3U7"/>
<feature type="domain" description="Integrase core" evidence="1">
    <location>
        <begin position="127"/>
        <end position="302"/>
    </location>
</feature>
<evidence type="ECO:0000259" key="1">
    <source>
        <dbReference type="Pfam" id="PF24764"/>
    </source>
</evidence>
<keyword evidence="2" id="KW-1185">Reference proteome</keyword>
<dbReference type="GeneID" id="111115253"/>
<evidence type="ECO:0000313" key="2">
    <source>
        <dbReference type="Proteomes" id="UP000694844"/>
    </source>
</evidence>
<organism evidence="2 4">
    <name type="scientific">Crassostrea virginica</name>
    <name type="common">Eastern oyster</name>
    <dbReference type="NCBI Taxonomy" id="6565"/>
    <lineage>
        <taxon>Eukaryota</taxon>
        <taxon>Metazoa</taxon>
        <taxon>Spiralia</taxon>
        <taxon>Lophotrochozoa</taxon>
        <taxon>Mollusca</taxon>
        <taxon>Bivalvia</taxon>
        <taxon>Autobranchia</taxon>
        <taxon>Pteriomorphia</taxon>
        <taxon>Ostreida</taxon>
        <taxon>Ostreoidea</taxon>
        <taxon>Ostreidae</taxon>
        <taxon>Crassostrea</taxon>
    </lineage>
</organism>
<dbReference type="GO" id="GO:0003676">
    <property type="term" value="F:nucleic acid binding"/>
    <property type="evidence" value="ECO:0007669"/>
    <property type="project" value="InterPro"/>
</dbReference>
<dbReference type="SUPFAM" id="SSF53098">
    <property type="entry name" value="Ribonuclease H-like"/>
    <property type="match status" value="1"/>
</dbReference>
<dbReference type="RefSeq" id="XP_022309636.1">
    <property type="nucleotide sequence ID" value="XM_022453928.1"/>
</dbReference>
<dbReference type="RefSeq" id="XP_022309628.1">
    <property type="nucleotide sequence ID" value="XM_022453920.1"/>
</dbReference>
<sequence length="393" mass="46218">MDEDLKVIISYYHAMGLSYKEITAVLRMRHNQHYSYEYLKRKIIPKLNLNNRRGPEKLTDFDVVLHTIQNEMIQKPDRSISDMFFRLKGIYGYIVRRKLVREIMQTLDPKGISDRKGNKLKRRQYISKGPNWIWHIDQYDKLSPFGIHISGCIDGFSRFVLWCEAGVSNKDPKKIATYFVKALEQARGYPHIVRGDAGTENGIVAAMQNFLREDEEDSFSKKAFIYGKSTHNQRIERWWGILRTKCTDRWIHLFKELEKDGHFSVGNKLHVALVQYCFMNIIRTELEEVKCAWNVHRIRQQNTGDVIPGIPDLLYHVPEMLENPQCRNFIHPMETTSETFQFLQDQCNSDNDLDEDLTEALDVTCGNYKPVSVDQARALYIWLKDELEQILYN</sequence>
<dbReference type="Pfam" id="PF24764">
    <property type="entry name" value="rva_4"/>
    <property type="match status" value="1"/>
</dbReference>
<accession>A0A8B8C3U7</accession>
<dbReference type="Proteomes" id="UP000694844">
    <property type="component" value="Chromosome 1"/>
</dbReference>
<reference evidence="3 4" key="2">
    <citation type="submission" date="2025-04" db="UniProtKB">
        <authorList>
            <consortium name="RefSeq"/>
        </authorList>
    </citation>
    <scope>IDENTIFICATION</scope>
    <source>
        <tissue evidence="3 4">Whole sample</tissue>
    </source>
</reference>